<accession>A0AAW1R3Z4</accession>
<keyword evidence="1" id="KW-0472">Membrane</keyword>
<evidence type="ECO:0000313" key="2">
    <source>
        <dbReference type="EMBL" id="KAK9828373.1"/>
    </source>
</evidence>
<comment type="caution">
    <text evidence="2">The sequence shown here is derived from an EMBL/GenBank/DDBJ whole genome shotgun (WGS) entry which is preliminary data.</text>
</comment>
<reference evidence="2 3" key="1">
    <citation type="journal article" date="2024" name="Nat. Commun.">
        <title>Phylogenomics reveals the evolutionary origins of lichenization in chlorophyte algae.</title>
        <authorList>
            <person name="Puginier C."/>
            <person name="Libourel C."/>
            <person name="Otte J."/>
            <person name="Skaloud P."/>
            <person name="Haon M."/>
            <person name="Grisel S."/>
            <person name="Petersen M."/>
            <person name="Berrin J.G."/>
            <person name="Delaux P.M."/>
            <person name="Dal Grande F."/>
            <person name="Keller J."/>
        </authorList>
    </citation>
    <scope>NUCLEOTIDE SEQUENCE [LARGE SCALE GENOMIC DNA]</scope>
    <source>
        <strain evidence="2 3">SAG 245.80</strain>
    </source>
</reference>
<protein>
    <submittedName>
        <fullName evidence="2">Uncharacterized protein</fullName>
    </submittedName>
</protein>
<dbReference type="PANTHER" id="PTHR30178">
    <property type="entry name" value="INNER MEMBRANE PROTEIN YAAH"/>
    <property type="match status" value="1"/>
</dbReference>
<dbReference type="GO" id="GO:0015360">
    <property type="term" value="F:acetate:proton symporter activity"/>
    <property type="evidence" value="ECO:0007669"/>
    <property type="project" value="TreeGrafter"/>
</dbReference>
<keyword evidence="1" id="KW-0812">Transmembrane</keyword>
<feature type="transmembrane region" description="Helical" evidence="1">
    <location>
        <begin position="71"/>
        <end position="88"/>
    </location>
</feature>
<sequence>METGNPAPLGLFSFGLTTALLQAGVWQGDLNGHAPKHYDTDKAEQMMLALFGLLTLIFAVQTLRMNRALQTLFSLTVHFFLLAGGVVNPTCHKIAGWVGAVAYYAATAILTAEVWERKWLPMGHMQVARCSSKRTVRAKDTQPAPVAARRWSDAAAF</sequence>
<keyword evidence="1" id="KW-1133">Transmembrane helix</keyword>
<dbReference type="InterPro" id="IPR047622">
    <property type="entry name" value="GPR1_FUN34_YAAH"/>
</dbReference>
<proteinExistence type="predicted"/>
<feature type="transmembrane region" description="Helical" evidence="1">
    <location>
        <begin position="47"/>
        <end position="64"/>
    </location>
</feature>
<dbReference type="GO" id="GO:0071422">
    <property type="term" value="P:succinate transmembrane transport"/>
    <property type="evidence" value="ECO:0007669"/>
    <property type="project" value="TreeGrafter"/>
</dbReference>
<dbReference type="Proteomes" id="UP001445335">
    <property type="component" value="Unassembled WGS sequence"/>
</dbReference>
<feature type="transmembrane region" description="Helical" evidence="1">
    <location>
        <begin position="94"/>
        <end position="115"/>
    </location>
</feature>
<dbReference type="GO" id="GO:0005886">
    <property type="term" value="C:plasma membrane"/>
    <property type="evidence" value="ECO:0007669"/>
    <property type="project" value="TreeGrafter"/>
</dbReference>
<dbReference type="EMBL" id="JALJOU010000051">
    <property type="protein sequence ID" value="KAK9828373.1"/>
    <property type="molecule type" value="Genomic_DNA"/>
</dbReference>
<evidence type="ECO:0000313" key="3">
    <source>
        <dbReference type="Proteomes" id="UP001445335"/>
    </source>
</evidence>
<evidence type="ECO:0000256" key="1">
    <source>
        <dbReference type="SAM" id="Phobius"/>
    </source>
</evidence>
<keyword evidence="3" id="KW-1185">Reference proteome</keyword>
<dbReference type="InterPro" id="IPR047623">
    <property type="entry name" value="SatP"/>
</dbReference>
<gene>
    <name evidence="2" type="ORF">WJX81_000706</name>
</gene>
<dbReference type="AlphaFoldDB" id="A0AAW1R3Z4"/>
<dbReference type="PANTHER" id="PTHR30178:SF3">
    <property type="entry name" value="SUCCINATE-ACETATE_PROTON SYMPORTER SATP"/>
    <property type="match status" value="1"/>
</dbReference>
<organism evidence="2 3">
    <name type="scientific">Elliptochloris bilobata</name>
    <dbReference type="NCBI Taxonomy" id="381761"/>
    <lineage>
        <taxon>Eukaryota</taxon>
        <taxon>Viridiplantae</taxon>
        <taxon>Chlorophyta</taxon>
        <taxon>core chlorophytes</taxon>
        <taxon>Trebouxiophyceae</taxon>
        <taxon>Trebouxiophyceae incertae sedis</taxon>
        <taxon>Elliptochloris clade</taxon>
        <taxon>Elliptochloris</taxon>
    </lineage>
</organism>
<dbReference type="PROSITE" id="PS01114">
    <property type="entry name" value="GPR1_FUN34_YAAH"/>
    <property type="match status" value="1"/>
</dbReference>
<name>A0AAW1R3Z4_9CHLO</name>